<dbReference type="PANTHER" id="PTHR43197:SF1">
    <property type="entry name" value="UTP--GLUCOSE-1-PHOSPHATE URIDYLYLTRANSFERASE"/>
    <property type="match status" value="1"/>
</dbReference>
<dbReference type="SUPFAM" id="SSF53448">
    <property type="entry name" value="Nucleotide-diphospho-sugar transferases"/>
    <property type="match status" value="1"/>
</dbReference>
<sequence>MKALIPAAGLGTRYLPLTKAVPKELIHVGKFPVLHHVVQEAKDAGCTEIGIILSAGKEAIRQYFSWDQPLMDWLDSTGKREAMAEWEALTDGLTFTWINQPEQRGLGDAIACGEDFADGEGIVVLLGDTIMQGGSPLPQMVKLFEETKMSQVAVESVTPEKATRYGVCGGALQKDGSFSLDAMIEKPAPGEVPVIRGAFGATLPDAFAFAARYVLSNSIFNALKTVPPGRNNEIQLTDAMAAVMKQSGFSAIRIPGKRKDVGAPE</sequence>
<comment type="similarity">
    <text evidence="1">Belongs to the UDPGP type 2 family.</text>
</comment>
<dbReference type="GO" id="GO:0003983">
    <property type="term" value="F:UTP:glucose-1-phosphate uridylyltransferase activity"/>
    <property type="evidence" value="ECO:0007669"/>
    <property type="project" value="UniProtKB-EC"/>
</dbReference>
<name>A0A6B2M3Q9_9BACT</name>
<dbReference type="EC" id="2.7.7.9" evidence="2"/>
<dbReference type="PANTHER" id="PTHR43197">
    <property type="entry name" value="UTP--GLUCOSE-1-PHOSPHATE URIDYLYLTRANSFERASE"/>
    <property type="match status" value="1"/>
</dbReference>
<dbReference type="InterPro" id="IPR005771">
    <property type="entry name" value="GalU_uridylyltTrfase_bac/arc"/>
</dbReference>
<evidence type="ECO:0000256" key="7">
    <source>
        <dbReference type="ARBA" id="ARBA00031959"/>
    </source>
</evidence>
<dbReference type="EMBL" id="JAAGNX010000003">
    <property type="protein sequence ID" value="NDV63056.1"/>
    <property type="molecule type" value="Genomic_DNA"/>
</dbReference>
<proteinExistence type="inferred from homology"/>
<keyword evidence="5 11" id="KW-0548">Nucleotidyltransferase</keyword>
<gene>
    <name evidence="11" type="ORF">G0Q06_11380</name>
</gene>
<evidence type="ECO:0000256" key="4">
    <source>
        <dbReference type="ARBA" id="ARBA00022679"/>
    </source>
</evidence>
<organism evidence="11 12">
    <name type="scientific">Oceanipulchritudo coccoides</name>
    <dbReference type="NCBI Taxonomy" id="2706888"/>
    <lineage>
        <taxon>Bacteria</taxon>
        <taxon>Pseudomonadati</taxon>
        <taxon>Verrucomicrobiota</taxon>
        <taxon>Opitutia</taxon>
        <taxon>Puniceicoccales</taxon>
        <taxon>Oceanipulchritudinaceae</taxon>
        <taxon>Oceanipulchritudo</taxon>
    </lineage>
</organism>
<comment type="catalytic activity">
    <reaction evidence="9">
        <text>alpha-D-glucose 1-phosphate + UTP + H(+) = UDP-alpha-D-glucose + diphosphate</text>
        <dbReference type="Rhea" id="RHEA:19889"/>
        <dbReference type="ChEBI" id="CHEBI:15378"/>
        <dbReference type="ChEBI" id="CHEBI:33019"/>
        <dbReference type="ChEBI" id="CHEBI:46398"/>
        <dbReference type="ChEBI" id="CHEBI:58601"/>
        <dbReference type="ChEBI" id="CHEBI:58885"/>
        <dbReference type="EC" id="2.7.7.9"/>
    </reaction>
</comment>
<dbReference type="Proteomes" id="UP000478417">
    <property type="component" value="Unassembled WGS sequence"/>
</dbReference>
<accession>A0A6B2M3Q9</accession>
<keyword evidence="4 11" id="KW-0808">Transferase</keyword>
<dbReference type="AlphaFoldDB" id="A0A6B2M3Q9"/>
<evidence type="ECO:0000313" key="11">
    <source>
        <dbReference type="EMBL" id="NDV63056.1"/>
    </source>
</evidence>
<evidence type="ECO:0000256" key="5">
    <source>
        <dbReference type="ARBA" id="ARBA00022695"/>
    </source>
</evidence>
<dbReference type="Gene3D" id="3.90.550.10">
    <property type="entry name" value="Spore Coat Polysaccharide Biosynthesis Protein SpsA, Chain A"/>
    <property type="match status" value="1"/>
</dbReference>
<comment type="caution">
    <text evidence="11">The sequence shown here is derived from an EMBL/GenBank/DDBJ whole genome shotgun (WGS) entry which is preliminary data.</text>
</comment>
<dbReference type="Pfam" id="PF00483">
    <property type="entry name" value="NTP_transferase"/>
    <property type="match status" value="1"/>
</dbReference>
<evidence type="ECO:0000256" key="8">
    <source>
        <dbReference type="ARBA" id="ARBA00032341"/>
    </source>
</evidence>
<keyword evidence="12" id="KW-1185">Reference proteome</keyword>
<evidence type="ECO:0000259" key="10">
    <source>
        <dbReference type="Pfam" id="PF00483"/>
    </source>
</evidence>
<protein>
    <recommendedName>
        <fullName evidence="3">UTP--glucose-1-phosphate uridylyltransferase</fullName>
        <ecNumber evidence="2">2.7.7.9</ecNumber>
    </recommendedName>
    <alternativeName>
        <fullName evidence="6">Alpha-D-glucosyl-1-phosphate uridylyltransferase</fullName>
    </alternativeName>
    <alternativeName>
        <fullName evidence="7">UDP-glucose pyrophosphorylase</fullName>
    </alternativeName>
    <alternativeName>
        <fullName evidence="8">Uridine diphosphoglucose pyrophosphorylase</fullName>
    </alternativeName>
</protein>
<evidence type="ECO:0000313" key="12">
    <source>
        <dbReference type="Proteomes" id="UP000478417"/>
    </source>
</evidence>
<evidence type="ECO:0000256" key="3">
    <source>
        <dbReference type="ARBA" id="ARBA00019048"/>
    </source>
</evidence>
<evidence type="ECO:0000256" key="2">
    <source>
        <dbReference type="ARBA" id="ARBA00012415"/>
    </source>
</evidence>
<dbReference type="RefSeq" id="WP_163966030.1">
    <property type="nucleotide sequence ID" value="NZ_JAAGNX010000003.1"/>
</dbReference>
<evidence type="ECO:0000256" key="1">
    <source>
        <dbReference type="ARBA" id="ARBA00006890"/>
    </source>
</evidence>
<dbReference type="GO" id="GO:0006011">
    <property type="term" value="P:UDP-alpha-D-glucose metabolic process"/>
    <property type="evidence" value="ECO:0007669"/>
    <property type="project" value="InterPro"/>
</dbReference>
<dbReference type="InterPro" id="IPR029044">
    <property type="entry name" value="Nucleotide-diphossugar_trans"/>
</dbReference>
<dbReference type="InterPro" id="IPR005835">
    <property type="entry name" value="NTP_transferase_dom"/>
</dbReference>
<reference evidence="11 12" key="1">
    <citation type="submission" date="2020-02" db="EMBL/GenBank/DDBJ databases">
        <title>Albibacoteraceae fam. nov., the first described family within the subdivision 4 Verrucomicrobia.</title>
        <authorList>
            <person name="Xi F."/>
        </authorList>
    </citation>
    <scope>NUCLEOTIDE SEQUENCE [LARGE SCALE GENOMIC DNA]</scope>
    <source>
        <strain evidence="11 12">CK1056</strain>
    </source>
</reference>
<feature type="domain" description="Nucleotidyl transferase" evidence="10">
    <location>
        <begin position="2"/>
        <end position="263"/>
    </location>
</feature>
<evidence type="ECO:0000256" key="6">
    <source>
        <dbReference type="ARBA" id="ARBA00031455"/>
    </source>
</evidence>
<evidence type="ECO:0000256" key="9">
    <source>
        <dbReference type="ARBA" id="ARBA00048128"/>
    </source>
</evidence>